<dbReference type="PANTHER" id="PTHR47371:SF3">
    <property type="entry name" value="PHOSPHOGLYCEROL TRANSFERASE I"/>
    <property type="match status" value="1"/>
</dbReference>
<gene>
    <name evidence="9" type="ORF">NOV72_02803</name>
</gene>
<evidence type="ECO:0000256" key="6">
    <source>
        <dbReference type="SAM" id="MobiDB-lite"/>
    </source>
</evidence>
<name>A0A2U3I623_9BURK</name>
<feature type="compositionally biased region" description="Basic and acidic residues" evidence="6">
    <location>
        <begin position="498"/>
        <end position="516"/>
    </location>
</feature>
<dbReference type="RefSeq" id="WP_106855224.1">
    <property type="nucleotide sequence ID" value="NZ_OGTP01000008.1"/>
</dbReference>
<keyword evidence="5 7" id="KW-0472">Membrane</keyword>
<reference evidence="10" key="1">
    <citation type="submission" date="2018-01" db="EMBL/GenBank/DDBJ databases">
        <authorList>
            <person name="Peeters C."/>
        </authorList>
    </citation>
    <scope>NUCLEOTIDE SEQUENCE [LARGE SCALE GENOMIC DNA]</scope>
</reference>
<organism evidence="9 10">
    <name type="scientific">Caballeronia novacaledonica</name>
    <dbReference type="NCBI Taxonomy" id="1544861"/>
    <lineage>
        <taxon>Bacteria</taxon>
        <taxon>Pseudomonadati</taxon>
        <taxon>Pseudomonadota</taxon>
        <taxon>Betaproteobacteria</taxon>
        <taxon>Burkholderiales</taxon>
        <taxon>Burkholderiaceae</taxon>
        <taxon>Caballeronia</taxon>
    </lineage>
</organism>
<dbReference type="Pfam" id="PF00884">
    <property type="entry name" value="Sulfatase"/>
    <property type="match status" value="1"/>
</dbReference>
<comment type="subcellular location">
    <subcellularLocation>
        <location evidence="1">Cell membrane</location>
        <topology evidence="1">Multi-pass membrane protein</topology>
    </subcellularLocation>
</comment>
<sequence>MSGATAAMLAALAASAGALIPDAIAKPRASLRRSGCAFALHVSVCAFVCFCMLAASGRLFFSMGVTVLLAGALAVISNAKYESLREPFLFTDLSLFSQLFAHPRLYLPFLTPGKIVALALGAVSFAAAWLAEAPLAPRPIASALLLACLCLISCCLLGARLPLSLSPVEDQRRHGFLVVFVAYLVNGLRPATVRALQRALAAGPFAAARTTQTHPDVIVIQSESFFDARVLHPSIRTTLLAHFDRACEEAALHGELDVPAWGANTMRSEFAVLSGLDQTRLGYARFYPYAFLRRASASLVSWFARSGYRTLAIHPYHADFFGRDRAYRHLGFDRFMDIEAFAHARRAGAYVSDEAVTDAIIGALDDHGAPAFIFAVTMENHGPLHLERVTPGESAAFHGLGDESDARALTAYLRHLVHADAMLGRLLGYLRARKRETVVCFYGDHVPAMPRVYRLVGCEPGTSRFLVWRNFGTRSGATKHLRADELGLAVIDAMSGGHARERTTRKAPAEEVQEHE</sequence>
<feature type="domain" description="Sulfatase N-terminal" evidence="8">
    <location>
        <begin position="215"/>
        <end position="449"/>
    </location>
</feature>
<dbReference type="CDD" id="cd16015">
    <property type="entry name" value="LTA_synthase"/>
    <property type="match status" value="1"/>
</dbReference>
<evidence type="ECO:0000256" key="3">
    <source>
        <dbReference type="ARBA" id="ARBA00022692"/>
    </source>
</evidence>
<evidence type="ECO:0000256" key="1">
    <source>
        <dbReference type="ARBA" id="ARBA00004651"/>
    </source>
</evidence>
<dbReference type="AlphaFoldDB" id="A0A2U3I623"/>
<evidence type="ECO:0000259" key="8">
    <source>
        <dbReference type="Pfam" id="PF00884"/>
    </source>
</evidence>
<accession>A0A2U3I623</accession>
<dbReference type="SUPFAM" id="SSF53649">
    <property type="entry name" value="Alkaline phosphatase-like"/>
    <property type="match status" value="1"/>
</dbReference>
<keyword evidence="2" id="KW-1003">Cell membrane</keyword>
<feature type="transmembrane region" description="Helical" evidence="7">
    <location>
        <begin position="143"/>
        <end position="163"/>
    </location>
</feature>
<evidence type="ECO:0000256" key="4">
    <source>
        <dbReference type="ARBA" id="ARBA00022989"/>
    </source>
</evidence>
<evidence type="ECO:0000256" key="2">
    <source>
        <dbReference type="ARBA" id="ARBA00022475"/>
    </source>
</evidence>
<feature type="transmembrane region" description="Helical" evidence="7">
    <location>
        <begin position="35"/>
        <end position="53"/>
    </location>
</feature>
<proteinExistence type="predicted"/>
<dbReference type="OrthoDB" id="5363296at2"/>
<evidence type="ECO:0000256" key="7">
    <source>
        <dbReference type="SAM" id="Phobius"/>
    </source>
</evidence>
<evidence type="ECO:0000256" key="5">
    <source>
        <dbReference type="ARBA" id="ARBA00023136"/>
    </source>
</evidence>
<dbReference type="EMBL" id="OGTP01000008">
    <property type="protein sequence ID" value="SPB15583.1"/>
    <property type="molecule type" value="Genomic_DNA"/>
</dbReference>
<keyword evidence="3 7" id="KW-0812">Transmembrane</keyword>
<dbReference type="Gene3D" id="3.40.720.10">
    <property type="entry name" value="Alkaline Phosphatase, subunit A"/>
    <property type="match status" value="1"/>
</dbReference>
<feature type="transmembrane region" description="Helical" evidence="7">
    <location>
        <begin position="175"/>
        <end position="192"/>
    </location>
</feature>
<dbReference type="InterPro" id="IPR050448">
    <property type="entry name" value="OpgB/LTA_synthase_biosynth"/>
</dbReference>
<feature type="region of interest" description="Disordered" evidence="6">
    <location>
        <begin position="497"/>
        <end position="516"/>
    </location>
</feature>
<evidence type="ECO:0000313" key="9">
    <source>
        <dbReference type="EMBL" id="SPB15583.1"/>
    </source>
</evidence>
<keyword evidence="4 7" id="KW-1133">Transmembrane helix</keyword>
<dbReference type="PANTHER" id="PTHR47371">
    <property type="entry name" value="LIPOTEICHOIC ACID SYNTHASE"/>
    <property type="match status" value="1"/>
</dbReference>
<keyword evidence="10" id="KW-1185">Reference proteome</keyword>
<dbReference type="GO" id="GO:0005886">
    <property type="term" value="C:plasma membrane"/>
    <property type="evidence" value="ECO:0007669"/>
    <property type="project" value="UniProtKB-SubCell"/>
</dbReference>
<feature type="transmembrane region" description="Helical" evidence="7">
    <location>
        <begin position="105"/>
        <end position="131"/>
    </location>
</feature>
<evidence type="ECO:0000313" key="10">
    <source>
        <dbReference type="Proteomes" id="UP000238169"/>
    </source>
</evidence>
<dbReference type="Proteomes" id="UP000238169">
    <property type="component" value="Unassembled WGS sequence"/>
</dbReference>
<dbReference type="InterPro" id="IPR000917">
    <property type="entry name" value="Sulfatase_N"/>
</dbReference>
<protein>
    <submittedName>
        <fullName evidence="9">Capsular polysaccharide biosynthesis protein</fullName>
    </submittedName>
</protein>
<dbReference type="InterPro" id="IPR017850">
    <property type="entry name" value="Alkaline_phosphatase_core_sf"/>
</dbReference>
<feature type="transmembrane region" description="Helical" evidence="7">
    <location>
        <begin position="60"/>
        <end position="79"/>
    </location>
</feature>